<feature type="domain" description="Fibronectin type-III" evidence="12">
    <location>
        <begin position="520"/>
        <end position="620"/>
    </location>
</feature>
<dbReference type="Pfam" id="PF25552">
    <property type="entry name" value="LIFR_D4"/>
    <property type="match status" value="1"/>
</dbReference>
<keyword evidence="5" id="KW-0677">Repeat</keyword>
<evidence type="ECO:0000256" key="7">
    <source>
        <dbReference type="ARBA" id="ARBA00023136"/>
    </source>
</evidence>
<keyword evidence="9" id="KW-0325">Glycoprotein</keyword>
<dbReference type="Pfam" id="PF21177">
    <property type="entry name" value="LIF-R_Ig-like"/>
    <property type="match status" value="1"/>
</dbReference>
<feature type="chain" id="PRO_5028042184" evidence="11">
    <location>
        <begin position="25"/>
        <end position="1098"/>
    </location>
</feature>
<dbReference type="InterPro" id="IPR036116">
    <property type="entry name" value="FN3_sf"/>
</dbReference>
<organism evidence="13 14">
    <name type="scientific">Microcaecilia unicolor</name>
    <dbReference type="NCBI Taxonomy" id="1415580"/>
    <lineage>
        <taxon>Eukaryota</taxon>
        <taxon>Metazoa</taxon>
        <taxon>Chordata</taxon>
        <taxon>Craniata</taxon>
        <taxon>Vertebrata</taxon>
        <taxon>Euteleostomi</taxon>
        <taxon>Amphibia</taxon>
        <taxon>Gymnophiona</taxon>
        <taxon>Siphonopidae</taxon>
        <taxon>Microcaecilia</taxon>
    </lineage>
</organism>
<evidence type="ECO:0000256" key="9">
    <source>
        <dbReference type="ARBA" id="ARBA00023180"/>
    </source>
</evidence>
<keyword evidence="8 14" id="KW-0675">Receptor</keyword>
<comment type="similarity">
    <text evidence="2">Belongs to the type I cytokine receptor family. Type 2 subfamily.</text>
</comment>
<dbReference type="InterPro" id="IPR040817">
    <property type="entry name" value="LIFR_D2"/>
</dbReference>
<keyword evidence="7 10" id="KW-0472">Membrane</keyword>
<evidence type="ECO:0000256" key="6">
    <source>
        <dbReference type="ARBA" id="ARBA00022989"/>
    </source>
</evidence>
<dbReference type="CTD" id="3977"/>
<evidence type="ECO:0000256" key="11">
    <source>
        <dbReference type="SAM" id="SignalP"/>
    </source>
</evidence>
<gene>
    <name evidence="14" type="primary">LIFR</name>
</gene>
<sequence>MWNKLYFQLHLAVVLSSLLNCIHCQGRGLPEASKSFKCVTHNVETWICSWDGLSNTNSKTVYKVCLGSPEQCFFKEENSIEIEALIFGKVKVRITATNEFGTSEETFWLLEDDVVLLPDTPEILTLTHNFEPSTLFVEWRMNFTDLVIGSHITWAIQILQNENVLSTELYNTTWSGRERIIHWNWTSDLPLECADHSVRIRCYIDAKHFKGHKDWSEWSLVKTVPGSHPSLYELAVFPGDKVVPVGSNLTFCCVAKEVHSTSFRYGKINYTTIPLSNYSRAIHVNNVSMSEASGTNAFCTLPGVSIVGSVIFVGYPPDTPQDFDCETHDLKKIVCSWNPGRPTGLYGERKTKYILYERNSGLNATCDDPKLTNEKYKCFFDIINNQSLYNLILRASNPLNSSETSASINVTQRVHLEAPNRVEVYGSTSRSIQLSWFLSGKLAHLRLLCQIKIYVANKEMEPQRDVYLDGADDSHYSSSVNRLHPFTVYAFSVRCSVLENFWKWSEWSHEKEHQTSAAPPSGRLSVWRENMRNSEERKLIIYWKPLSSYEANGLVHSHVVSWKVSDENSQFKNISVPSPYNKTQITLDNDDKAYIINVVANNSVGLSPSATIKSDELPNEDVKVEKLVGNKDGINITWDSDADVNCGYIVQWRSSFGYRLSDLQWETFSSDRTSVLLASGLFQDGVQYNFSLYACKDDKYQLLKNLAGYMIELAPKVAPNATVEQTTSNSIQIKWDDIPAEDLQGFLQGYLVYLTKQENDTSKSSSPDLRNSNVKVRNITNTSIKDLTIVDLQGSTSYRVELQAYTGGGKSPLKSLYVFTNDNSIGLILAILIPIVVATLFAVVTSTVCYRKREWIKETFYPDIPNPENSKALQFQKSISQENAAVKTLEMNPCTPNSVEVVENLSTVPKVMDTDLMSPIGESEDLGTHVPEYNSDMESENHVVISYCPPIMDEEVSNPTTDEAVGSSKVVYLNIQSIYQPQAKSEEETENEFVDKAGYKPQMQLSINTVKADNHITTEDELEQCAGYRPQANVNTWNVESPCSASSTDTNSENASFGSPCSINSRHFLIPPEEDQDTLKPTHVGWSFTSLFHSKSDD</sequence>
<dbReference type="FunFam" id="2.60.40.10:FF:000657">
    <property type="entry name" value="Leukemia inhibitory factor receptor"/>
    <property type="match status" value="1"/>
</dbReference>
<dbReference type="GO" id="GO:0005886">
    <property type="term" value="C:plasma membrane"/>
    <property type="evidence" value="ECO:0007669"/>
    <property type="project" value="UniProtKB-ARBA"/>
</dbReference>
<feature type="domain" description="Fibronectin type-III" evidence="12">
    <location>
        <begin position="418"/>
        <end position="518"/>
    </location>
</feature>
<protein>
    <submittedName>
        <fullName evidence="14">Leukemia inhibitory factor receptor isoform X1</fullName>
    </submittedName>
</protein>
<evidence type="ECO:0000313" key="13">
    <source>
        <dbReference type="Proteomes" id="UP000515156"/>
    </source>
</evidence>
<dbReference type="InterPro" id="IPR040901">
    <property type="entry name" value="LIFR_N"/>
</dbReference>
<evidence type="ECO:0000256" key="8">
    <source>
        <dbReference type="ARBA" id="ARBA00023170"/>
    </source>
</evidence>
<evidence type="ECO:0000313" key="14">
    <source>
        <dbReference type="RefSeq" id="XP_030048910.1"/>
    </source>
</evidence>
<feature type="domain" description="Fibronectin type-III" evidence="12">
    <location>
        <begin position="715"/>
        <end position="824"/>
    </location>
</feature>
<keyword evidence="4 11" id="KW-0732">Signal</keyword>
<dbReference type="InterPro" id="IPR048497">
    <property type="entry name" value="LIF-R-like_Ig-like"/>
</dbReference>
<accession>A0A6P7XE60</accession>
<dbReference type="CDD" id="cd00063">
    <property type="entry name" value="FN3"/>
    <property type="match status" value="2"/>
</dbReference>
<dbReference type="InterPro" id="IPR003961">
    <property type="entry name" value="FN3_dom"/>
</dbReference>
<keyword evidence="3 10" id="KW-0812">Transmembrane</keyword>
<dbReference type="FunCoup" id="A0A6P7XE60">
    <property type="interactions" value="621"/>
</dbReference>
<dbReference type="PANTHER" id="PTHR48423:SF1">
    <property type="entry name" value="INTERLEUKIN-27 RECEPTOR SUBUNIT ALPHA"/>
    <property type="match status" value="1"/>
</dbReference>
<dbReference type="KEGG" id="muo:115462948"/>
<dbReference type="Pfam" id="PF17971">
    <property type="entry name" value="LIFR_D2"/>
    <property type="match status" value="1"/>
</dbReference>
<evidence type="ECO:0000259" key="12">
    <source>
        <dbReference type="PROSITE" id="PS50853"/>
    </source>
</evidence>
<proteinExistence type="inferred from homology"/>
<dbReference type="Pfam" id="PF18207">
    <property type="entry name" value="LIFR_N"/>
    <property type="match status" value="1"/>
</dbReference>
<keyword evidence="6 10" id="KW-1133">Transmembrane helix</keyword>
<dbReference type="SUPFAM" id="SSF49265">
    <property type="entry name" value="Fibronectin type III"/>
    <property type="match status" value="4"/>
</dbReference>
<evidence type="ECO:0000256" key="2">
    <source>
        <dbReference type="ARBA" id="ARBA00008921"/>
    </source>
</evidence>
<dbReference type="GeneID" id="115462948"/>
<dbReference type="AlphaFoldDB" id="A0A6P7XE60"/>
<dbReference type="InterPro" id="IPR013783">
    <property type="entry name" value="Ig-like_fold"/>
</dbReference>
<dbReference type="RefSeq" id="XP_030048910.1">
    <property type="nucleotide sequence ID" value="XM_030193050.1"/>
</dbReference>
<evidence type="ECO:0000256" key="3">
    <source>
        <dbReference type="ARBA" id="ARBA00022692"/>
    </source>
</evidence>
<reference evidence="14" key="1">
    <citation type="submission" date="2025-08" db="UniProtKB">
        <authorList>
            <consortium name="RefSeq"/>
        </authorList>
    </citation>
    <scope>IDENTIFICATION</scope>
</reference>
<feature type="transmembrane region" description="Helical" evidence="10">
    <location>
        <begin position="825"/>
        <end position="850"/>
    </location>
</feature>
<dbReference type="SMART" id="SM00060">
    <property type="entry name" value="FN3"/>
    <property type="match status" value="6"/>
</dbReference>
<evidence type="ECO:0000256" key="5">
    <source>
        <dbReference type="ARBA" id="ARBA00022737"/>
    </source>
</evidence>
<dbReference type="Gene3D" id="2.60.40.10">
    <property type="entry name" value="Immunoglobulins"/>
    <property type="match status" value="8"/>
</dbReference>
<dbReference type="OrthoDB" id="6382334at2759"/>
<dbReference type="Pfam" id="PF00041">
    <property type="entry name" value="fn3"/>
    <property type="match status" value="1"/>
</dbReference>
<dbReference type="FunFam" id="2.60.40.10:FF:000607">
    <property type="entry name" value="Leukemia inhibitory factor receptor"/>
    <property type="match status" value="1"/>
</dbReference>
<dbReference type="InParanoid" id="A0A6P7XE60"/>
<dbReference type="Proteomes" id="UP000515156">
    <property type="component" value="Chromosome 2"/>
</dbReference>
<dbReference type="PROSITE" id="PS50853">
    <property type="entry name" value="FN3"/>
    <property type="match status" value="3"/>
</dbReference>
<evidence type="ECO:0000256" key="10">
    <source>
        <dbReference type="SAM" id="Phobius"/>
    </source>
</evidence>
<keyword evidence="13" id="KW-1185">Reference proteome</keyword>
<dbReference type="InterPro" id="IPR052672">
    <property type="entry name" value="Type1_Cytokine_Rcpt_Type2"/>
</dbReference>
<feature type="signal peptide" evidence="11">
    <location>
        <begin position="1"/>
        <end position="24"/>
    </location>
</feature>
<evidence type="ECO:0000256" key="4">
    <source>
        <dbReference type="ARBA" id="ARBA00022729"/>
    </source>
</evidence>
<name>A0A6P7XE60_9AMPH</name>
<dbReference type="PANTHER" id="PTHR48423">
    <property type="entry name" value="INTERLEUKIN-27 RECEPTOR SUBUNIT ALPHA"/>
    <property type="match status" value="1"/>
</dbReference>
<evidence type="ECO:0000256" key="1">
    <source>
        <dbReference type="ARBA" id="ARBA00004479"/>
    </source>
</evidence>
<comment type="subcellular location">
    <subcellularLocation>
        <location evidence="1">Membrane</location>
        <topology evidence="1">Single-pass type I membrane protein</topology>
    </subcellularLocation>
</comment>
<dbReference type="FunFam" id="2.60.40.10:FF:001289">
    <property type="entry name" value="Oncostatin-M-specific receptor subunit beta"/>
    <property type="match status" value="1"/>
</dbReference>